<evidence type="ECO:0000256" key="1">
    <source>
        <dbReference type="SAM" id="MobiDB-lite"/>
    </source>
</evidence>
<feature type="compositionally biased region" description="Basic residues" evidence="1">
    <location>
        <begin position="169"/>
        <end position="179"/>
    </location>
</feature>
<comment type="caution">
    <text evidence="2">The sequence shown here is derived from an EMBL/GenBank/DDBJ whole genome shotgun (WGS) entry which is preliminary data.</text>
</comment>
<feature type="region of interest" description="Disordered" evidence="1">
    <location>
        <begin position="26"/>
        <end position="219"/>
    </location>
</feature>
<name>A0A3L6S0N2_PANMI</name>
<feature type="compositionally biased region" description="Basic and acidic residues" evidence="1">
    <location>
        <begin position="201"/>
        <end position="212"/>
    </location>
</feature>
<gene>
    <name evidence="2" type="ORF">C2845_PM09G10160</name>
</gene>
<sequence length="247" mass="25902">MASGPLLRYFWRRERRHAMRHVGLLPPRARNCPAHGRAREVRCSPQPRPRGPPRGPPQPCPRGPPQPPGAPAPAPPPPRRLRDPLPPAASWPPLLASRWPRGAPLAPVGGAHGLHDDVGEGPGAESLRRAGTPGRSIRRPAGALQARRRGRGPCLAALRSPLRGAGPLLHRRHEARARARPCSTAAVGGGIRSAPPARGEGAGERAAQEKGEAGAGVKAELSGARATMDVLDGLSTTPQPPPAKFAV</sequence>
<protein>
    <submittedName>
        <fullName evidence="2">Uncharacterized protein</fullName>
    </submittedName>
</protein>
<organism evidence="2 3">
    <name type="scientific">Panicum miliaceum</name>
    <name type="common">Proso millet</name>
    <name type="synonym">Broomcorn millet</name>
    <dbReference type="NCBI Taxonomy" id="4540"/>
    <lineage>
        <taxon>Eukaryota</taxon>
        <taxon>Viridiplantae</taxon>
        <taxon>Streptophyta</taxon>
        <taxon>Embryophyta</taxon>
        <taxon>Tracheophyta</taxon>
        <taxon>Spermatophyta</taxon>
        <taxon>Magnoliopsida</taxon>
        <taxon>Liliopsida</taxon>
        <taxon>Poales</taxon>
        <taxon>Poaceae</taxon>
        <taxon>PACMAD clade</taxon>
        <taxon>Panicoideae</taxon>
        <taxon>Panicodae</taxon>
        <taxon>Paniceae</taxon>
        <taxon>Panicinae</taxon>
        <taxon>Panicum</taxon>
        <taxon>Panicum sect. Panicum</taxon>
    </lineage>
</organism>
<feature type="compositionally biased region" description="Pro residues" evidence="1">
    <location>
        <begin position="46"/>
        <end position="90"/>
    </location>
</feature>
<dbReference type="Proteomes" id="UP000275267">
    <property type="component" value="Unassembled WGS sequence"/>
</dbReference>
<evidence type="ECO:0000313" key="3">
    <source>
        <dbReference type="Proteomes" id="UP000275267"/>
    </source>
</evidence>
<reference evidence="3" key="1">
    <citation type="journal article" date="2019" name="Nat. Commun.">
        <title>The genome of broomcorn millet.</title>
        <authorList>
            <person name="Zou C."/>
            <person name="Miki D."/>
            <person name="Li D."/>
            <person name="Tang Q."/>
            <person name="Xiao L."/>
            <person name="Rajput S."/>
            <person name="Deng P."/>
            <person name="Jia W."/>
            <person name="Huang R."/>
            <person name="Zhang M."/>
            <person name="Sun Y."/>
            <person name="Hu J."/>
            <person name="Fu X."/>
            <person name="Schnable P.S."/>
            <person name="Li F."/>
            <person name="Zhang H."/>
            <person name="Feng B."/>
            <person name="Zhu X."/>
            <person name="Liu R."/>
            <person name="Schnable J.C."/>
            <person name="Zhu J.-K."/>
            <person name="Zhang H."/>
        </authorList>
    </citation>
    <scope>NUCLEOTIDE SEQUENCE [LARGE SCALE GENOMIC DNA]</scope>
</reference>
<keyword evidence="3" id="KW-1185">Reference proteome</keyword>
<proteinExistence type="predicted"/>
<evidence type="ECO:0000313" key="2">
    <source>
        <dbReference type="EMBL" id="RLN12714.1"/>
    </source>
</evidence>
<accession>A0A3L6S0N2</accession>
<dbReference type="EMBL" id="PQIB02000006">
    <property type="protein sequence ID" value="RLN12714.1"/>
    <property type="molecule type" value="Genomic_DNA"/>
</dbReference>
<dbReference type="AlphaFoldDB" id="A0A3L6S0N2"/>